<dbReference type="InterPro" id="IPR015813">
    <property type="entry name" value="Pyrv/PenolPyrv_kinase-like_dom"/>
</dbReference>
<dbReference type="Gene3D" id="1.20.1440.90">
    <property type="entry name" value="Phosphoenolpyruvate/pyruvate domain"/>
    <property type="match status" value="1"/>
</dbReference>
<accession>A0A0P9ERL0</accession>
<dbReference type="PRINTS" id="PR00150">
    <property type="entry name" value="PEPCARBXLASE"/>
</dbReference>
<evidence type="ECO:0000313" key="14">
    <source>
        <dbReference type="EMBL" id="SCY36861.1"/>
    </source>
</evidence>
<dbReference type="InterPro" id="IPR018129">
    <property type="entry name" value="PEP_COase_Lys_AS"/>
</dbReference>
<evidence type="ECO:0000256" key="11">
    <source>
        <dbReference type="PROSITE-ProRule" id="PRU10111"/>
    </source>
</evidence>
<dbReference type="PANTHER" id="PTHR30523">
    <property type="entry name" value="PHOSPHOENOLPYRUVATE CARBOXYLASE"/>
    <property type="match status" value="1"/>
</dbReference>
<protein>
    <recommendedName>
        <fullName evidence="5 10">Phosphoenolpyruvate carboxylase</fullName>
        <shortName evidence="10">PEPC</shortName>
        <shortName evidence="10">PEPCase</shortName>
        <ecNumber evidence="4 10">4.1.1.31</ecNumber>
    </recommendedName>
</protein>
<comment type="similarity">
    <text evidence="3 10">Belongs to the PEPCase type 1 family.</text>
</comment>
<dbReference type="GO" id="GO:0000287">
    <property type="term" value="F:magnesium ion binding"/>
    <property type="evidence" value="ECO:0007669"/>
    <property type="project" value="UniProtKB-UniRule"/>
</dbReference>
<evidence type="ECO:0000256" key="1">
    <source>
        <dbReference type="ARBA" id="ARBA00001946"/>
    </source>
</evidence>
<evidence type="ECO:0000256" key="5">
    <source>
        <dbReference type="ARBA" id="ARBA00022419"/>
    </source>
</evidence>
<reference evidence="15" key="1">
    <citation type="submission" date="2016-10" db="EMBL/GenBank/DDBJ databases">
        <authorList>
            <person name="Varghese N."/>
        </authorList>
    </citation>
    <scope>NUCLEOTIDE SEQUENCE [LARGE SCALE GENOMIC DNA]</scope>
    <source>
        <strain evidence="15">HL 19</strain>
    </source>
</reference>
<comment type="cofactor">
    <cofactor evidence="1 10">
        <name>Mg(2+)</name>
        <dbReference type="ChEBI" id="CHEBI:18420"/>
    </cofactor>
</comment>
<dbReference type="GO" id="GO:0008964">
    <property type="term" value="F:phosphoenolpyruvate carboxylase activity"/>
    <property type="evidence" value="ECO:0007669"/>
    <property type="project" value="UniProtKB-UniRule"/>
</dbReference>
<dbReference type="Proteomes" id="UP000183104">
    <property type="component" value="Unassembled WGS sequence"/>
</dbReference>
<dbReference type="PATRIC" id="fig|381306.5.peg.1360"/>
<comment type="function">
    <text evidence="2 10">Forms oxaloacetate, a four-carbon dicarboxylic acid source for the tricarboxylic acid cycle.</text>
</comment>
<sequence length="946" mass="107554">MPPTFPRSGPIRTEASFSQLDSELRGRVKTLGRMLGNVLKTQAGGEVFEAVEYLRKGYIQLRQEDNTALRDQLAAFIKDLDPDTLTYVIRAFSAYFRLTNVAEEAHTHRLRYQTEQEGESWENSFEDVLGRLKAKGLTPEQCGELLHHLDISPVITAHPTEATRRTLLEGQRRMFLKVKTLDDNRLPPAERQRLERDLGVDIQILWKTDEVRVRRPQVEDEIENGLYYFRESLFLAIPRVYRKLEQALEAVYGDEAPPVPPIMRFGSWIGGDRDGNPYVAADTTAWALRTHKRETLSCYINRVEQLHHILSHSDRFGRPSEEFYERLEHDRRCFPELARHLQQRYFHEPYRQKLRFMRERLMRAHAANEARLSGGIPGAECDYAYTGEEEMLADLRSIADSLASHGDYAVGERELKDLRRIVETFGFFLARLDVREESSRHTMAVSEVLTARGDLERPYEELSEEERVALLTGEIAERTDLVPRGVELSPETRGVLDVFRVMAEMQGEISPQAFGSYIISMTRSASHVLEVLWLAKTAGLLGRNSDGTWFNGISVAPLFETIEDLEHIQKVMTGLLESPVYRSLLAAMGDEQEVMIGYSDSCKDGGIVSSSWALYQAQRQVTDLGQEYGVTVRIFHGRGGTVARGGAPTHKAIRAQPPGTVQGGIKITEQGEVLSSKYANLETAVYELTVMASGALEASRGTVQEMPGDRQDYLDAFAELAEGGERAYRNLTRNTPGFLDYFYEATPLDGISRLNIGSRPSHRAKEDRSLESIRAIAWVFSWSQSRHTLPAWYGLGTALEEFIGDSDDRLAMLQRMYREWPFFNTFLSNIQMSLSKANMDIAAQYASLAHDREGAQEIFAKIRAEYDRTRDLVLKVAQLNGLLEETPMLARSIQRRDPYIDPLNHIQLMLLRRYQNEDLSEEENQRWLGLLLRTINGVAAGQRNTG</sequence>
<evidence type="ECO:0000256" key="8">
    <source>
        <dbReference type="ARBA" id="ARBA00023300"/>
    </source>
</evidence>
<evidence type="ECO:0000313" key="15">
    <source>
        <dbReference type="Proteomes" id="UP000183104"/>
    </source>
</evidence>
<dbReference type="InterPro" id="IPR033129">
    <property type="entry name" value="PEPCASE_His_AS"/>
</dbReference>
<dbReference type="GO" id="GO:0006107">
    <property type="term" value="P:oxaloacetate metabolic process"/>
    <property type="evidence" value="ECO:0007669"/>
    <property type="project" value="UniProtKB-UniRule"/>
</dbReference>
<dbReference type="InterPro" id="IPR021135">
    <property type="entry name" value="PEP_COase"/>
</dbReference>
<dbReference type="EC" id="4.1.1.31" evidence="4 10"/>
<dbReference type="AlphaFoldDB" id="A0A0P9ERL0"/>
<dbReference type="STRING" id="381306.AN478_04365"/>
<dbReference type="GO" id="GO:0005829">
    <property type="term" value="C:cytosol"/>
    <property type="evidence" value="ECO:0007669"/>
    <property type="project" value="TreeGrafter"/>
</dbReference>
<keyword evidence="6 10" id="KW-0460">Magnesium</keyword>
<evidence type="ECO:0000256" key="6">
    <source>
        <dbReference type="ARBA" id="ARBA00022842"/>
    </source>
</evidence>
<keyword evidence="8 10" id="KW-0120">Carbon dioxide fixation</keyword>
<dbReference type="OrthoDB" id="9768133at2"/>
<evidence type="ECO:0000256" key="2">
    <source>
        <dbReference type="ARBA" id="ARBA00003670"/>
    </source>
</evidence>
<gene>
    <name evidence="10" type="primary">ppc</name>
    <name evidence="14" type="ORF">SAMN05661077_1905</name>
</gene>
<evidence type="ECO:0000256" key="3">
    <source>
        <dbReference type="ARBA" id="ARBA00008346"/>
    </source>
</evidence>
<dbReference type="EMBL" id="FMUN01000005">
    <property type="protein sequence ID" value="SCY36861.1"/>
    <property type="molecule type" value="Genomic_DNA"/>
</dbReference>
<proteinExistence type="inferred from homology"/>
<feature type="active site" evidence="10 12">
    <location>
        <position position="603"/>
    </location>
</feature>
<keyword evidence="14" id="KW-0670">Pyruvate</keyword>
<name>A0A0P9ERL0_9GAMM</name>
<dbReference type="InterPro" id="IPR022805">
    <property type="entry name" value="PEP_COase_bac/pln-type"/>
</dbReference>
<evidence type="ECO:0000256" key="13">
    <source>
        <dbReference type="SAM" id="MobiDB-lite"/>
    </source>
</evidence>
<keyword evidence="15" id="KW-1185">Reference proteome</keyword>
<dbReference type="HAMAP" id="MF_00595">
    <property type="entry name" value="PEPcase_type1"/>
    <property type="match status" value="1"/>
</dbReference>
<evidence type="ECO:0000256" key="12">
    <source>
        <dbReference type="PROSITE-ProRule" id="PRU10112"/>
    </source>
</evidence>
<keyword evidence="7 10" id="KW-0456">Lyase</keyword>
<dbReference type="PANTHER" id="PTHR30523:SF6">
    <property type="entry name" value="PHOSPHOENOLPYRUVATE CARBOXYLASE"/>
    <property type="match status" value="1"/>
</dbReference>
<evidence type="ECO:0000256" key="10">
    <source>
        <dbReference type="HAMAP-Rule" id="MF_00595"/>
    </source>
</evidence>
<dbReference type="GO" id="GO:0006099">
    <property type="term" value="P:tricarboxylic acid cycle"/>
    <property type="evidence" value="ECO:0007669"/>
    <property type="project" value="InterPro"/>
</dbReference>
<dbReference type="PROSITE" id="PS00781">
    <property type="entry name" value="PEPCASE_1"/>
    <property type="match status" value="1"/>
</dbReference>
<evidence type="ECO:0000256" key="9">
    <source>
        <dbReference type="ARBA" id="ARBA00048995"/>
    </source>
</evidence>
<dbReference type="Pfam" id="PF00311">
    <property type="entry name" value="PEPcase"/>
    <property type="match status" value="1"/>
</dbReference>
<organism evidence="14 15">
    <name type="scientific">Thiohalorhabdus denitrificans</name>
    <dbReference type="NCBI Taxonomy" id="381306"/>
    <lineage>
        <taxon>Bacteria</taxon>
        <taxon>Pseudomonadati</taxon>
        <taxon>Pseudomonadota</taxon>
        <taxon>Gammaproteobacteria</taxon>
        <taxon>Thiohalorhabdales</taxon>
        <taxon>Thiohalorhabdaceae</taxon>
        <taxon>Thiohalorhabdus</taxon>
    </lineage>
</organism>
<evidence type="ECO:0000256" key="4">
    <source>
        <dbReference type="ARBA" id="ARBA00012305"/>
    </source>
</evidence>
<evidence type="ECO:0000256" key="7">
    <source>
        <dbReference type="ARBA" id="ARBA00023239"/>
    </source>
</evidence>
<feature type="active site" evidence="10 11">
    <location>
        <position position="158"/>
    </location>
</feature>
<comment type="subunit">
    <text evidence="10">Homotetramer.</text>
</comment>
<dbReference type="PROSITE" id="PS00393">
    <property type="entry name" value="PEPCASE_2"/>
    <property type="match status" value="1"/>
</dbReference>
<dbReference type="NCBIfam" id="NF000584">
    <property type="entry name" value="PRK00009.1"/>
    <property type="match status" value="1"/>
</dbReference>
<dbReference type="GO" id="GO:0015977">
    <property type="term" value="P:carbon fixation"/>
    <property type="evidence" value="ECO:0007669"/>
    <property type="project" value="UniProtKB-UniRule"/>
</dbReference>
<feature type="region of interest" description="Disordered" evidence="13">
    <location>
        <begin position="643"/>
        <end position="662"/>
    </location>
</feature>
<dbReference type="SUPFAM" id="SSF51621">
    <property type="entry name" value="Phosphoenolpyruvate/pyruvate domain"/>
    <property type="match status" value="1"/>
</dbReference>
<comment type="catalytic activity">
    <reaction evidence="9 10">
        <text>oxaloacetate + phosphate = phosphoenolpyruvate + hydrogencarbonate</text>
        <dbReference type="Rhea" id="RHEA:28370"/>
        <dbReference type="ChEBI" id="CHEBI:16452"/>
        <dbReference type="ChEBI" id="CHEBI:17544"/>
        <dbReference type="ChEBI" id="CHEBI:43474"/>
        <dbReference type="ChEBI" id="CHEBI:58702"/>
        <dbReference type="EC" id="4.1.1.31"/>
    </reaction>
</comment>